<dbReference type="Proteomes" id="UP000015241">
    <property type="component" value="Unassembled WGS sequence"/>
</dbReference>
<dbReference type="InParanoid" id="S8FCN3"/>
<dbReference type="Gene3D" id="3.40.50.720">
    <property type="entry name" value="NAD(P)-binding Rossmann-like Domain"/>
    <property type="match status" value="1"/>
</dbReference>
<evidence type="ECO:0000313" key="3">
    <source>
        <dbReference type="EMBL" id="EPS96239.1"/>
    </source>
</evidence>
<evidence type="ECO:0000256" key="1">
    <source>
        <dbReference type="ARBA" id="ARBA00006484"/>
    </source>
</evidence>
<evidence type="ECO:0008006" key="5">
    <source>
        <dbReference type="Google" id="ProtNLM"/>
    </source>
</evidence>
<dbReference type="OrthoDB" id="1933717at2759"/>
<keyword evidence="2" id="KW-0560">Oxidoreductase</keyword>
<accession>S8FCN3</accession>
<dbReference type="PANTHER" id="PTHR42901:SF1">
    <property type="entry name" value="ALCOHOL DEHYDROGENASE"/>
    <property type="match status" value="1"/>
</dbReference>
<protein>
    <recommendedName>
        <fullName evidence="5">NAD-binding protein</fullName>
    </recommendedName>
</protein>
<sequence>MVGCTPIEALGGGMLIATDKAGALAAGRAPTWQLEDRTSAGPPAALVVLSGGLRETRQWNLRVRHASAVEDVLQRAEGYKIQPEQQRKGSTTRHTIAKMVSHTGMDCVPTARHDTYPAVDPAKANLKGKVVLVTGASKGIGKALAIAFAQAGVSGLALFARSDLNATKAAAEAAQRPGQGLRVLTINGDATKTADAAAAAKKVKETFGKLDALINNAGYMEAVTSITDSDPEDWWRSWEVNIRGTYELTRAFLPLLIESNGDKIIVNTTSVAAHFLDGLFAGYKVR</sequence>
<dbReference type="InterPro" id="IPR036291">
    <property type="entry name" value="NAD(P)-bd_dom_sf"/>
</dbReference>
<dbReference type="Pfam" id="PF00106">
    <property type="entry name" value="adh_short"/>
    <property type="match status" value="1"/>
</dbReference>
<reference evidence="3 4" key="1">
    <citation type="journal article" date="2012" name="Science">
        <title>The Paleozoic origin of enzymatic lignin decomposition reconstructed from 31 fungal genomes.</title>
        <authorList>
            <person name="Floudas D."/>
            <person name="Binder M."/>
            <person name="Riley R."/>
            <person name="Barry K."/>
            <person name="Blanchette R.A."/>
            <person name="Henrissat B."/>
            <person name="Martinez A.T."/>
            <person name="Otillar R."/>
            <person name="Spatafora J.W."/>
            <person name="Yadav J.S."/>
            <person name="Aerts A."/>
            <person name="Benoit I."/>
            <person name="Boyd A."/>
            <person name="Carlson A."/>
            <person name="Copeland A."/>
            <person name="Coutinho P.M."/>
            <person name="de Vries R.P."/>
            <person name="Ferreira P."/>
            <person name="Findley K."/>
            <person name="Foster B."/>
            <person name="Gaskell J."/>
            <person name="Glotzer D."/>
            <person name="Gorecki P."/>
            <person name="Heitman J."/>
            <person name="Hesse C."/>
            <person name="Hori C."/>
            <person name="Igarashi K."/>
            <person name="Jurgens J.A."/>
            <person name="Kallen N."/>
            <person name="Kersten P."/>
            <person name="Kohler A."/>
            <person name="Kuees U."/>
            <person name="Kumar T.K.A."/>
            <person name="Kuo A."/>
            <person name="LaButti K."/>
            <person name="Larrondo L.F."/>
            <person name="Lindquist E."/>
            <person name="Ling A."/>
            <person name="Lombard V."/>
            <person name="Lucas S."/>
            <person name="Lundell T."/>
            <person name="Martin R."/>
            <person name="McLaughlin D.J."/>
            <person name="Morgenstern I."/>
            <person name="Morin E."/>
            <person name="Murat C."/>
            <person name="Nagy L.G."/>
            <person name="Nolan M."/>
            <person name="Ohm R.A."/>
            <person name="Patyshakuliyeva A."/>
            <person name="Rokas A."/>
            <person name="Ruiz-Duenas F.J."/>
            <person name="Sabat G."/>
            <person name="Salamov A."/>
            <person name="Samejima M."/>
            <person name="Schmutz J."/>
            <person name="Slot J.C."/>
            <person name="St John F."/>
            <person name="Stenlid J."/>
            <person name="Sun H."/>
            <person name="Sun S."/>
            <person name="Syed K."/>
            <person name="Tsang A."/>
            <person name="Wiebenga A."/>
            <person name="Young D."/>
            <person name="Pisabarro A."/>
            <person name="Eastwood D.C."/>
            <person name="Martin F."/>
            <person name="Cullen D."/>
            <person name="Grigoriev I.V."/>
            <person name="Hibbett D.S."/>
        </authorList>
    </citation>
    <scope>NUCLEOTIDE SEQUENCE</scope>
    <source>
        <strain evidence="4">FP-58527</strain>
    </source>
</reference>
<evidence type="ECO:0000256" key="2">
    <source>
        <dbReference type="ARBA" id="ARBA00023002"/>
    </source>
</evidence>
<dbReference type="EMBL" id="KE504192">
    <property type="protein sequence ID" value="EPS96239.1"/>
    <property type="molecule type" value="Genomic_DNA"/>
</dbReference>
<dbReference type="AlphaFoldDB" id="S8FCN3"/>
<dbReference type="PANTHER" id="PTHR42901">
    <property type="entry name" value="ALCOHOL DEHYDROGENASE"/>
    <property type="match status" value="1"/>
</dbReference>
<dbReference type="SUPFAM" id="SSF51735">
    <property type="entry name" value="NAD(P)-binding Rossmann-fold domains"/>
    <property type="match status" value="1"/>
</dbReference>
<proteinExistence type="inferred from homology"/>
<keyword evidence="4" id="KW-1185">Reference proteome</keyword>
<evidence type="ECO:0000313" key="4">
    <source>
        <dbReference type="Proteomes" id="UP000015241"/>
    </source>
</evidence>
<comment type="similarity">
    <text evidence="1">Belongs to the short-chain dehydrogenases/reductases (SDR) family.</text>
</comment>
<dbReference type="GO" id="GO:0016491">
    <property type="term" value="F:oxidoreductase activity"/>
    <property type="evidence" value="ECO:0007669"/>
    <property type="project" value="UniProtKB-KW"/>
</dbReference>
<name>S8FCN3_FOMSC</name>
<dbReference type="CDD" id="cd05233">
    <property type="entry name" value="SDR_c"/>
    <property type="match status" value="1"/>
</dbReference>
<dbReference type="eggNOG" id="KOG0725">
    <property type="taxonomic scope" value="Eukaryota"/>
</dbReference>
<dbReference type="HOGENOM" id="CLU_973301_0_0_1"/>
<dbReference type="STRING" id="743788.S8FCN3"/>
<organism evidence="3 4">
    <name type="scientific">Fomitopsis schrenkii</name>
    <name type="common">Brown rot fungus</name>
    <dbReference type="NCBI Taxonomy" id="2126942"/>
    <lineage>
        <taxon>Eukaryota</taxon>
        <taxon>Fungi</taxon>
        <taxon>Dikarya</taxon>
        <taxon>Basidiomycota</taxon>
        <taxon>Agaricomycotina</taxon>
        <taxon>Agaricomycetes</taxon>
        <taxon>Polyporales</taxon>
        <taxon>Fomitopsis</taxon>
    </lineage>
</organism>
<dbReference type="PRINTS" id="PR00081">
    <property type="entry name" value="GDHRDH"/>
</dbReference>
<gene>
    <name evidence="3" type="ORF">FOMPIDRAFT_1053499</name>
</gene>
<dbReference type="InterPro" id="IPR002347">
    <property type="entry name" value="SDR_fam"/>
</dbReference>